<evidence type="ECO:0000313" key="3">
    <source>
        <dbReference type="Proteomes" id="UP000076798"/>
    </source>
</evidence>
<keyword evidence="3" id="KW-1185">Reference proteome</keyword>
<feature type="compositionally biased region" description="Low complexity" evidence="1">
    <location>
        <begin position="42"/>
        <end position="53"/>
    </location>
</feature>
<protein>
    <submittedName>
        <fullName evidence="2">Uncharacterized protein</fullName>
    </submittedName>
</protein>
<evidence type="ECO:0000313" key="2">
    <source>
        <dbReference type="EMBL" id="KZT33051.1"/>
    </source>
</evidence>
<feature type="compositionally biased region" description="Polar residues" evidence="1">
    <location>
        <begin position="1"/>
        <end position="12"/>
    </location>
</feature>
<dbReference type="Proteomes" id="UP000076798">
    <property type="component" value="Unassembled WGS sequence"/>
</dbReference>
<feature type="region of interest" description="Disordered" evidence="1">
    <location>
        <begin position="1"/>
        <end position="53"/>
    </location>
</feature>
<dbReference type="AlphaFoldDB" id="A0A165YAW1"/>
<name>A0A165YAW1_9AGAM</name>
<proteinExistence type="predicted"/>
<accession>A0A165YAW1</accession>
<dbReference type="EMBL" id="KV428271">
    <property type="protein sequence ID" value="KZT33051.1"/>
    <property type="molecule type" value="Genomic_DNA"/>
</dbReference>
<sequence length="261" mass="28701">MDFQPPSYTTVASEGRRAHRPLPRPTCPSSSCSRKRCSGIVPTSPSSTESISSLDLLPTPYPFPAPAEVHREFSPSIPISPRSTSLELRDALRSLQEHRSQIQNSMSVCEAVHHRILSSMDNVSLALQGLSNTVLPSSDRVLVQGGALPASRSASLPVHQTDSDASLKYSSTNDRGYESMLEDIRSLEERMKILTASRGLEQSGLKIPVHEIFVASLTAGWLLTCDARNQSTAALSVIFVITTLSLAFQHFRRYFLHKEIQ</sequence>
<gene>
    <name evidence="2" type="ORF">SISSUDRAFT_1066453</name>
</gene>
<organism evidence="2 3">
    <name type="scientific">Sistotremastrum suecicum HHB10207 ss-3</name>
    <dbReference type="NCBI Taxonomy" id="1314776"/>
    <lineage>
        <taxon>Eukaryota</taxon>
        <taxon>Fungi</taxon>
        <taxon>Dikarya</taxon>
        <taxon>Basidiomycota</taxon>
        <taxon>Agaricomycotina</taxon>
        <taxon>Agaricomycetes</taxon>
        <taxon>Sistotremastrales</taxon>
        <taxon>Sistotremastraceae</taxon>
        <taxon>Sistotremastrum</taxon>
    </lineage>
</organism>
<reference evidence="2 3" key="1">
    <citation type="journal article" date="2016" name="Mol. Biol. Evol.">
        <title>Comparative Genomics of Early-Diverging Mushroom-Forming Fungi Provides Insights into the Origins of Lignocellulose Decay Capabilities.</title>
        <authorList>
            <person name="Nagy L.G."/>
            <person name="Riley R."/>
            <person name="Tritt A."/>
            <person name="Adam C."/>
            <person name="Daum C."/>
            <person name="Floudas D."/>
            <person name="Sun H."/>
            <person name="Yadav J.S."/>
            <person name="Pangilinan J."/>
            <person name="Larsson K.H."/>
            <person name="Matsuura K."/>
            <person name="Barry K."/>
            <person name="Labutti K."/>
            <person name="Kuo R."/>
            <person name="Ohm R.A."/>
            <person name="Bhattacharya S.S."/>
            <person name="Shirouzu T."/>
            <person name="Yoshinaga Y."/>
            <person name="Martin F.M."/>
            <person name="Grigoriev I.V."/>
            <person name="Hibbett D.S."/>
        </authorList>
    </citation>
    <scope>NUCLEOTIDE SEQUENCE [LARGE SCALE GENOMIC DNA]</scope>
    <source>
        <strain evidence="2 3">HHB10207 ss-3</strain>
    </source>
</reference>
<evidence type="ECO:0000256" key="1">
    <source>
        <dbReference type="SAM" id="MobiDB-lite"/>
    </source>
</evidence>